<keyword evidence="9 15" id="KW-0378">Hydrolase</keyword>
<dbReference type="FunFam" id="3.40.50.200:FF:000015">
    <property type="entry name" value="Tripeptidyl peptidase A"/>
    <property type="match status" value="1"/>
</dbReference>
<evidence type="ECO:0000256" key="9">
    <source>
        <dbReference type="ARBA" id="ARBA00022801"/>
    </source>
</evidence>
<dbReference type="CDD" id="cd11377">
    <property type="entry name" value="Pro-peptidase_S53"/>
    <property type="match status" value="1"/>
</dbReference>
<dbReference type="GO" id="GO:0008240">
    <property type="term" value="F:tripeptidyl-peptidase activity"/>
    <property type="evidence" value="ECO:0007669"/>
    <property type="project" value="UniProtKB-EC"/>
</dbReference>
<feature type="binding site" evidence="15">
    <location>
        <position position="590"/>
    </location>
    <ligand>
        <name>Ca(2+)</name>
        <dbReference type="ChEBI" id="CHEBI:29108"/>
    </ligand>
</feature>
<keyword evidence="7 15" id="KW-0479">Metal-binding</keyword>
<comment type="catalytic activity">
    <reaction evidence="1">
        <text>Release of an N-terminal tripeptide from a polypeptide.</text>
        <dbReference type="EC" id="3.4.14.10"/>
    </reaction>
</comment>
<keyword evidence="12" id="KW-0843">Virulence</keyword>
<dbReference type="Pfam" id="PF09286">
    <property type="entry name" value="Pro-kuma_activ"/>
    <property type="match status" value="1"/>
</dbReference>
<gene>
    <name evidence="18" type="ORF">R9X50_00581100</name>
</gene>
<dbReference type="PANTHER" id="PTHR14218:SF34">
    <property type="entry name" value="TRIPEPTIDYL-PEPTIDASE SED4"/>
    <property type="match status" value="1"/>
</dbReference>
<keyword evidence="6 15" id="KW-0645">Protease</keyword>
<feature type="domain" description="Peptidase S53" evidence="17">
    <location>
        <begin position="210"/>
        <end position="612"/>
    </location>
</feature>
<keyword evidence="5" id="KW-0964">Secreted</keyword>
<keyword evidence="19" id="KW-1185">Reference proteome</keyword>
<dbReference type="Gene3D" id="3.40.50.200">
    <property type="entry name" value="Peptidase S8/S53 domain"/>
    <property type="match status" value="1"/>
</dbReference>
<proteinExistence type="predicted"/>
<dbReference type="PANTHER" id="PTHR14218">
    <property type="entry name" value="PROTEASE S8 TRIPEPTIDYL PEPTIDASE I CLN2"/>
    <property type="match status" value="1"/>
</dbReference>
<evidence type="ECO:0000256" key="1">
    <source>
        <dbReference type="ARBA" id="ARBA00001910"/>
    </source>
</evidence>
<evidence type="ECO:0000256" key="5">
    <source>
        <dbReference type="ARBA" id="ARBA00022525"/>
    </source>
</evidence>
<dbReference type="GO" id="GO:0006508">
    <property type="term" value="P:proteolysis"/>
    <property type="evidence" value="ECO:0007669"/>
    <property type="project" value="UniProtKB-KW"/>
</dbReference>
<evidence type="ECO:0000256" key="16">
    <source>
        <dbReference type="SAM" id="SignalP"/>
    </source>
</evidence>
<dbReference type="SMART" id="SM00944">
    <property type="entry name" value="Pro-kuma_activ"/>
    <property type="match status" value="1"/>
</dbReference>
<dbReference type="InterPro" id="IPR030400">
    <property type="entry name" value="Sedolisin_dom"/>
</dbReference>
<evidence type="ECO:0000313" key="19">
    <source>
        <dbReference type="Proteomes" id="UP001303373"/>
    </source>
</evidence>
<keyword evidence="14" id="KW-0325">Glycoprotein</keyword>
<feature type="chain" id="PRO_5043003628" description="tripeptidyl-peptidase II" evidence="16">
    <location>
        <begin position="17"/>
        <end position="615"/>
    </location>
</feature>
<dbReference type="CDD" id="cd04056">
    <property type="entry name" value="Peptidases_S53"/>
    <property type="match status" value="1"/>
</dbReference>
<dbReference type="InterPro" id="IPR050819">
    <property type="entry name" value="Tripeptidyl-peptidase_I"/>
</dbReference>
<dbReference type="SUPFAM" id="SSF54897">
    <property type="entry name" value="Protease propeptides/inhibitors"/>
    <property type="match status" value="1"/>
</dbReference>
<organism evidence="18 19">
    <name type="scientific">Acrodontium crateriforme</name>
    <dbReference type="NCBI Taxonomy" id="150365"/>
    <lineage>
        <taxon>Eukaryota</taxon>
        <taxon>Fungi</taxon>
        <taxon>Dikarya</taxon>
        <taxon>Ascomycota</taxon>
        <taxon>Pezizomycotina</taxon>
        <taxon>Dothideomycetes</taxon>
        <taxon>Dothideomycetidae</taxon>
        <taxon>Mycosphaerellales</taxon>
        <taxon>Teratosphaeriaceae</taxon>
        <taxon>Acrodontium</taxon>
    </lineage>
</organism>
<comment type="cofactor">
    <cofactor evidence="15">
        <name>Ca(2+)</name>
        <dbReference type="ChEBI" id="CHEBI:29108"/>
    </cofactor>
    <text evidence="15">Binds 1 Ca(2+) ion per subunit.</text>
</comment>
<evidence type="ECO:0000256" key="15">
    <source>
        <dbReference type="PROSITE-ProRule" id="PRU01032"/>
    </source>
</evidence>
<evidence type="ECO:0000313" key="18">
    <source>
        <dbReference type="EMBL" id="WPH02941.1"/>
    </source>
</evidence>
<dbReference type="AlphaFoldDB" id="A0AAQ3RB89"/>
<feature type="binding site" evidence="15">
    <location>
        <position position="553"/>
    </location>
    <ligand>
        <name>Ca(2+)</name>
        <dbReference type="ChEBI" id="CHEBI:29108"/>
    </ligand>
</feature>
<evidence type="ECO:0000256" key="10">
    <source>
        <dbReference type="ARBA" id="ARBA00022825"/>
    </source>
</evidence>
<evidence type="ECO:0000256" key="3">
    <source>
        <dbReference type="ARBA" id="ARBA00004239"/>
    </source>
</evidence>
<comment type="subcellular location">
    <subcellularLocation>
        <location evidence="3">Secreted</location>
        <location evidence="3">Extracellular space</location>
    </subcellularLocation>
</comment>
<name>A0AAQ3RB89_9PEZI</name>
<dbReference type="InterPro" id="IPR036852">
    <property type="entry name" value="Peptidase_S8/S53_dom_sf"/>
</dbReference>
<evidence type="ECO:0000256" key="6">
    <source>
        <dbReference type="ARBA" id="ARBA00022670"/>
    </source>
</evidence>
<dbReference type="SUPFAM" id="SSF52743">
    <property type="entry name" value="Subtilisin-like"/>
    <property type="match status" value="1"/>
</dbReference>
<feature type="binding site" evidence="15">
    <location>
        <position position="554"/>
    </location>
    <ligand>
        <name>Ca(2+)</name>
        <dbReference type="ChEBI" id="CHEBI:29108"/>
    </ligand>
</feature>
<comment type="function">
    <text evidence="2">Secreted tripeptidyl-peptidase which degrades proteins at acidic pHs and is involved in virulence.</text>
</comment>
<dbReference type="InterPro" id="IPR015366">
    <property type="entry name" value="S53_propep"/>
</dbReference>
<feature type="binding site" evidence="15">
    <location>
        <position position="592"/>
    </location>
    <ligand>
        <name>Ca(2+)</name>
        <dbReference type="ChEBI" id="CHEBI:29108"/>
    </ligand>
</feature>
<keyword evidence="11 15" id="KW-0106">Calcium</keyword>
<dbReference type="Proteomes" id="UP001303373">
    <property type="component" value="Chromosome 9"/>
</dbReference>
<evidence type="ECO:0000256" key="7">
    <source>
        <dbReference type="ARBA" id="ARBA00022723"/>
    </source>
</evidence>
<evidence type="ECO:0000256" key="2">
    <source>
        <dbReference type="ARBA" id="ARBA00002451"/>
    </source>
</evidence>
<sequence length="615" mass="66628">MLPPTSLLLLAAPAYGAVLESLASLPHGWTKFHKSVSNDAPMTLQVALQYQNLDKLESTLQSVSTPGTQYGKYFDVDQHEALFKPSSVSESKVKSWLKQSGAKNIHSDGTTVSFSTTVGQANKMLDSKFQIFSNGQMTKLRTMSYSVPDDLLEHIDLISPTTYFSNMETQSRRNSIVADTVQLASSAANKSQFEPSCQRNLTGSGQPLAVIGPDCLKELYNTVGYKVDPHSGSNVNFLNFLGESASHSDLLLFEKEFNIPKQDFKVLELFDGGVDDQNPLTESDGEANLDVQTIIGLVDGLPVSAYITGGVAPIIPDLLSPTPADDQNEPYESFFRQILAQPNYKIPYVLSNSYADHENTVPERYARRVCNQIGMLGIRGRSYLAGSGDEGLGAVCKDNRGSNHTEFTPFFPATCPYTIGVGGTQFGLEGPEAAWNASGGGFSFYFKRPWYQNDAIANYLQNQISHEAKEYYTSNNFVDFNGRGFPDVSAHSLYPYYLIYVNGTAVGTGGTSAATPVTAAILGLLNDARFRAHLPPVGFINPLLYAHPEALFDIVSGGAVGCGGINLQTLQPSPPGSGIIPYASWNATKGWDPVTGLGTPNFMAMKDVALKVCKQ</sequence>
<keyword evidence="10 15" id="KW-0720">Serine protease</keyword>
<evidence type="ECO:0000259" key="17">
    <source>
        <dbReference type="PROSITE" id="PS51695"/>
    </source>
</evidence>
<keyword evidence="13" id="KW-0865">Zymogen</keyword>
<dbReference type="PROSITE" id="PS51695">
    <property type="entry name" value="SEDOLISIN"/>
    <property type="match status" value="1"/>
</dbReference>
<evidence type="ECO:0000256" key="14">
    <source>
        <dbReference type="ARBA" id="ARBA00023180"/>
    </source>
</evidence>
<evidence type="ECO:0000256" key="8">
    <source>
        <dbReference type="ARBA" id="ARBA00022729"/>
    </source>
</evidence>
<dbReference type="GO" id="GO:0004252">
    <property type="term" value="F:serine-type endopeptidase activity"/>
    <property type="evidence" value="ECO:0007669"/>
    <property type="project" value="UniProtKB-UniRule"/>
</dbReference>
<feature type="active site" description="Charge relay system" evidence="15">
    <location>
        <position position="290"/>
    </location>
</feature>
<dbReference type="EC" id="3.4.14.10" evidence="4"/>
<dbReference type="EMBL" id="CP138588">
    <property type="protein sequence ID" value="WPH02941.1"/>
    <property type="molecule type" value="Genomic_DNA"/>
</dbReference>
<dbReference type="InterPro" id="IPR023828">
    <property type="entry name" value="Peptidase_S8_Ser-AS"/>
</dbReference>
<feature type="active site" description="Charge relay system" evidence="15">
    <location>
        <position position="512"/>
    </location>
</feature>
<keyword evidence="8 16" id="KW-0732">Signal</keyword>
<evidence type="ECO:0000256" key="11">
    <source>
        <dbReference type="ARBA" id="ARBA00022837"/>
    </source>
</evidence>
<dbReference type="GO" id="GO:0046872">
    <property type="term" value="F:metal ion binding"/>
    <property type="evidence" value="ECO:0007669"/>
    <property type="project" value="UniProtKB-UniRule"/>
</dbReference>
<protein>
    <recommendedName>
        <fullName evidence="4">tripeptidyl-peptidase II</fullName>
        <ecNumber evidence="4">3.4.14.10</ecNumber>
    </recommendedName>
</protein>
<evidence type="ECO:0000256" key="12">
    <source>
        <dbReference type="ARBA" id="ARBA00023026"/>
    </source>
</evidence>
<dbReference type="PROSITE" id="PS00138">
    <property type="entry name" value="SUBTILASE_SER"/>
    <property type="match status" value="1"/>
</dbReference>
<evidence type="ECO:0000256" key="4">
    <source>
        <dbReference type="ARBA" id="ARBA00012462"/>
    </source>
</evidence>
<accession>A0AAQ3RB89</accession>
<dbReference type="GO" id="GO:0005576">
    <property type="term" value="C:extracellular region"/>
    <property type="evidence" value="ECO:0007669"/>
    <property type="project" value="UniProtKB-SubCell"/>
</dbReference>
<reference evidence="18 19" key="1">
    <citation type="submission" date="2023-11" db="EMBL/GenBank/DDBJ databases">
        <title>An acidophilic fungus is an integral part of prey digestion in a carnivorous sundew plant.</title>
        <authorList>
            <person name="Tsai I.J."/>
        </authorList>
    </citation>
    <scope>NUCLEOTIDE SEQUENCE [LARGE SCALE GENOMIC DNA]</scope>
    <source>
        <strain evidence="18">169a</strain>
    </source>
</reference>
<evidence type="ECO:0000256" key="13">
    <source>
        <dbReference type="ARBA" id="ARBA00023145"/>
    </source>
</evidence>
<feature type="signal peptide" evidence="16">
    <location>
        <begin position="1"/>
        <end position="16"/>
    </location>
</feature>
<feature type="active site" description="Charge relay system" evidence="15">
    <location>
        <position position="286"/>
    </location>
</feature>